<dbReference type="Proteomes" id="UP000177707">
    <property type="component" value="Unassembled WGS sequence"/>
</dbReference>
<reference evidence="1 2" key="1">
    <citation type="journal article" date="2016" name="Nat. Commun.">
        <title>Thousands of microbial genomes shed light on interconnected biogeochemical processes in an aquifer system.</title>
        <authorList>
            <person name="Anantharaman K."/>
            <person name="Brown C.T."/>
            <person name="Hug L.A."/>
            <person name="Sharon I."/>
            <person name="Castelle C.J."/>
            <person name="Probst A.J."/>
            <person name="Thomas B.C."/>
            <person name="Singh A."/>
            <person name="Wilkins M.J."/>
            <person name="Karaoz U."/>
            <person name="Brodie E.L."/>
            <person name="Williams K.H."/>
            <person name="Hubbard S.S."/>
            <person name="Banfield J.F."/>
        </authorList>
    </citation>
    <scope>NUCLEOTIDE SEQUENCE [LARGE SCALE GENOMIC DNA]</scope>
</reference>
<name>A0A1G2TWC6_9BACT</name>
<gene>
    <name evidence="1" type="ORF">A3A96_03025</name>
</gene>
<comment type="caution">
    <text evidence="1">The sequence shown here is derived from an EMBL/GenBank/DDBJ whole genome shotgun (WGS) entry which is preliminary data.</text>
</comment>
<dbReference type="InterPro" id="IPR008921">
    <property type="entry name" value="DNA_pol3_clamp-load_cplx_C"/>
</dbReference>
<dbReference type="GO" id="GO:0006260">
    <property type="term" value="P:DNA replication"/>
    <property type="evidence" value="ECO:0007669"/>
    <property type="project" value="InterPro"/>
</dbReference>
<dbReference type="STRING" id="1802758.A3A96_03025"/>
<sequence>MQDNLFEEFQEIFSQNPEETEGLENNDQTKKERVYTFSPFALQDAIGEKNIKKIWLEYEKLRFAGIEAEEIIHKIVSKVRDLAFVNMGATKEDLNMKDYPYNKSKKDLKNWKHEDLNKFYTKLVEIYHLSRMESGSELDIAIEKTLLSI</sequence>
<dbReference type="SUPFAM" id="SSF48019">
    <property type="entry name" value="post-AAA+ oligomerization domain-like"/>
    <property type="match status" value="1"/>
</dbReference>
<accession>A0A1G2TWC6</accession>
<dbReference type="GO" id="GO:0003677">
    <property type="term" value="F:DNA binding"/>
    <property type="evidence" value="ECO:0007669"/>
    <property type="project" value="InterPro"/>
</dbReference>
<protein>
    <submittedName>
        <fullName evidence="1">Uncharacterized protein</fullName>
    </submittedName>
</protein>
<evidence type="ECO:0000313" key="1">
    <source>
        <dbReference type="EMBL" id="OHB01615.1"/>
    </source>
</evidence>
<evidence type="ECO:0000313" key="2">
    <source>
        <dbReference type="Proteomes" id="UP000177707"/>
    </source>
</evidence>
<dbReference type="EMBL" id="MHWB01000011">
    <property type="protein sequence ID" value="OHB01615.1"/>
    <property type="molecule type" value="Genomic_DNA"/>
</dbReference>
<proteinExistence type="predicted"/>
<dbReference type="Gene3D" id="1.20.272.10">
    <property type="match status" value="1"/>
</dbReference>
<dbReference type="AlphaFoldDB" id="A0A1G2TWC6"/>
<organism evidence="1 2">
    <name type="scientific">Candidatus Zambryskibacteria bacterium RIFCSPLOWO2_01_FULL_39_39</name>
    <dbReference type="NCBI Taxonomy" id="1802758"/>
    <lineage>
        <taxon>Bacteria</taxon>
        <taxon>Candidatus Zambryskiibacteriota</taxon>
    </lineage>
</organism>